<dbReference type="InterPro" id="IPR008407">
    <property type="entry name" value="Brnchd-chn_aa_trnsp_AzlD"/>
</dbReference>
<reference evidence="2 3" key="1">
    <citation type="submission" date="2019-03" db="EMBL/GenBank/DDBJ databases">
        <title>Genomic analyses of the natural microbiome of Caenorhabditis elegans.</title>
        <authorList>
            <person name="Samuel B."/>
        </authorList>
    </citation>
    <scope>NUCLEOTIDE SEQUENCE [LARGE SCALE GENOMIC DNA]</scope>
    <source>
        <strain evidence="2 3">JUb89</strain>
    </source>
</reference>
<keyword evidence="1" id="KW-0812">Transmembrane</keyword>
<dbReference type="Proteomes" id="UP000294963">
    <property type="component" value="Unassembled WGS sequence"/>
</dbReference>
<evidence type="ECO:0000313" key="3">
    <source>
        <dbReference type="Proteomes" id="UP000294963"/>
    </source>
</evidence>
<evidence type="ECO:0000313" key="2">
    <source>
        <dbReference type="EMBL" id="TCM60251.1"/>
    </source>
</evidence>
<feature type="transmembrane region" description="Helical" evidence="1">
    <location>
        <begin position="6"/>
        <end position="27"/>
    </location>
</feature>
<dbReference type="AlphaFoldDB" id="A0A4R1XBU9"/>
<dbReference type="NCBIfam" id="NF007711">
    <property type="entry name" value="PRK10408.1"/>
    <property type="match status" value="1"/>
</dbReference>
<comment type="caution">
    <text evidence="2">The sequence shown here is derived from an EMBL/GenBank/DDBJ whole genome shotgun (WGS) entry which is preliminary data.</text>
</comment>
<feature type="transmembrane region" description="Helical" evidence="1">
    <location>
        <begin position="73"/>
        <end position="89"/>
    </location>
</feature>
<organism evidence="2 3">
    <name type="scientific">Acinetobacter calcoaceticus</name>
    <dbReference type="NCBI Taxonomy" id="471"/>
    <lineage>
        <taxon>Bacteria</taxon>
        <taxon>Pseudomonadati</taxon>
        <taxon>Pseudomonadota</taxon>
        <taxon>Gammaproteobacteria</taxon>
        <taxon>Moraxellales</taxon>
        <taxon>Moraxellaceae</taxon>
        <taxon>Acinetobacter</taxon>
        <taxon>Acinetobacter calcoaceticus/baumannii complex</taxon>
    </lineage>
</organism>
<accession>A0A4R1XBU9</accession>
<keyword evidence="3" id="KW-1185">Reference proteome</keyword>
<keyword evidence="1" id="KW-0472">Membrane</keyword>
<dbReference type="OrthoDB" id="6712548at2"/>
<sequence>MSLEIILIGIIVGIANFASRFGPLFMIEKRRNRPSRHSPVWIGIALGAIGISAITAMLVVATLPPLIETPNKIVAMSVGFIVLSGLYYFSKKIVLATLLAALAYGLVYTYLPMSG</sequence>
<proteinExistence type="predicted"/>
<name>A0A4R1XBU9_ACICA</name>
<keyword evidence="1" id="KW-1133">Transmembrane helix</keyword>
<feature type="transmembrane region" description="Helical" evidence="1">
    <location>
        <begin position="39"/>
        <end position="61"/>
    </location>
</feature>
<gene>
    <name evidence="2" type="ORF">EC844_1342</name>
</gene>
<feature type="transmembrane region" description="Helical" evidence="1">
    <location>
        <begin position="94"/>
        <end position="111"/>
    </location>
</feature>
<evidence type="ECO:0000256" key="1">
    <source>
        <dbReference type="SAM" id="Phobius"/>
    </source>
</evidence>
<dbReference type="Pfam" id="PF05437">
    <property type="entry name" value="AzlD"/>
    <property type="match status" value="1"/>
</dbReference>
<dbReference type="EMBL" id="SLVJ01000034">
    <property type="protein sequence ID" value="TCM60251.1"/>
    <property type="molecule type" value="Genomic_DNA"/>
</dbReference>
<protein>
    <submittedName>
        <fullName evidence="2">Branched-subunit amino acid transport protein AzlD</fullName>
    </submittedName>
</protein>